<organism evidence="2 3">
    <name type="scientific">Rufibacter sediminis</name>
    <dbReference type="NCBI Taxonomy" id="2762756"/>
    <lineage>
        <taxon>Bacteria</taxon>
        <taxon>Pseudomonadati</taxon>
        <taxon>Bacteroidota</taxon>
        <taxon>Cytophagia</taxon>
        <taxon>Cytophagales</taxon>
        <taxon>Hymenobacteraceae</taxon>
        <taxon>Rufibacter</taxon>
    </lineage>
</organism>
<feature type="compositionally biased region" description="Low complexity" evidence="1">
    <location>
        <begin position="61"/>
        <end position="79"/>
    </location>
</feature>
<evidence type="ECO:0000313" key="3">
    <source>
        <dbReference type="Proteomes" id="UP000659698"/>
    </source>
</evidence>
<dbReference type="EMBL" id="JACOAF010000030">
    <property type="protein sequence ID" value="MBC3540653.1"/>
    <property type="molecule type" value="Genomic_DNA"/>
</dbReference>
<dbReference type="Proteomes" id="UP000659698">
    <property type="component" value="Unassembled WGS sequence"/>
</dbReference>
<evidence type="ECO:0000313" key="2">
    <source>
        <dbReference type="EMBL" id="MBC3540653.1"/>
    </source>
</evidence>
<keyword evidence="3" id="KW-1185">Reference proteome</keyword>
<name>A0ABR6VV33_9BACT</name>
<comment type="caution">
    <text evidence="2">The sequence shown here is derived from an EMBL/GenBank/DDBJ whole genome shotgun (WGS) entry which is preliminary data.</text>
</comment>
<feature type="region of interest" description="Disordered" evidence="1">
    <location>
        <begin position="58"/>
        <end position="80"/>
    </location>
</feature>
<gene>
    <name evidence="2" type="ORF">H7U12_13245</name>
</gene>
<proteinExistence type="predicted"/>
<evidence type="ECO:0000256" key="1">
    <source>
        <dbReference type="SAM" id="MobiDB-lite"/>
    </source>
</evidence>
<protein>
    <submittedName>
        <fullName evidence="2">Uncharacterized protein</fullName>
    </submittedName>
</protein>
<dbReference type="RefSeq" id="WP_186638682.1">
    <property type="nucleotide sequence ID" value="NZ_JACOAF010000030.1"/>
</dbReference>
<sequence length="129" mass="14163">MQIKYNKANTYSANGVTLLPGVNTVADADAKAFLEHPHVKIKIKRGFIQVMAEKTVRSEKPVGVQGNGNPVGNTNGQTNLDEMKAGEIVALVEKSEDKAFLESLKDHQFKTVHDAAEKRLKELEESTSE</sequence>
<accession>A0ABR6VV33</accession>
<reference evidence="2 3" key="1">
    <citation type="journal article" date="2019" name="Int. J. Syst. Evol. Microbiol.">
        <title>Rufibacter sediminis sp. nov., isolated from freshwater lake sediment.</title>
        <authorList>
            <person name="Qu J.H."/>
            <person name="Zhang L.J."/>
            <person name="Fu Y.H."/>
            <person name="Li H.F."/>
        </authorList>
    </citation>
    <scope>NUCLEOTIDE SEQUENCE [LARGE SCALE GENOMIC DNA]</scope>
    <source>
        <strain evidence="2 3">H-1</strain>
    </source>
</reference>